<dbReference type="Proteomes" id="UP000885695">
    <property type="component" value="Unassembled WGS sequence"/>
</dbReference>
<accession>A0A7C1T7B3</accession>
<proteinExistence type="predicted"/>
<reference evidence="1" key="1">
    <citation type="journal article" date="2020" name="mSystems">
        <title>Genome- and Community-Level Interaction Insights into Carbon Utilization and Element Cycling Functions of Hydrothermarchaeota in Hydrothermal Sediment.</title>
        <authorList>
            <person name="Zhou Z."/>
            <person name="Liu Y."/>
            <person name="Xu W."/>
            <person name="Pan J."/>
            <person name="Luo Z.H."/>
            <person name="Li M."/>
        </authorList>
    </citation>
    <scope>NUCLEOTIDE SEQUENCE [LARGE SCALE GENOMIC DNA]</scope>
    <source>
        <strain evidence="1">HyVt-369</strain>
    </source>
</reference>
<sequence>MKERFYKVFANLPIPERSNIIYVSPEHGTMSWYIVNLEVRQDTKLGAEALKALDGMGLI</sequence>
<name>A0A7C1T7B3_UNCC3</name>
<evidence type="ECO:0000313" key="1">
    <source>
        <dbReference type="EMBL" id="HEB13362.1"/>
    </source>
</evidence>
<dbReference type="EMBL" id="DRHL01000003">
    <property type="protein sequence ID" value="HEB13362.1"/>
    <property type="molecule type" value="Genomic_DNA"/>
</dbReference>
<dbReference type="AlphaFoldDB" id="A0A7C1T7B3"/>
<comment type="caution">
    <text evidence="1">The sequence shown here is derived from an EMBL/GenBank/DDBJ whole genome shotgun (WGS) entry which is preliminary data.</text>
</comment>
<protein>
    <submittedName>
        <fullName evidence="1">Uncharacterized protein</fullName>
    </submittedName>
</protein>
<gene>
    <name evidence="1" type="ORF">ENI13_00095</name>
</gene>
<organism evidence="1">
    <name type="scientific">candidate division CPR3 bacterium</name>
    <dbReference type="NCBI Taxonomy" id="2268181"/>
    <lineage>
        <taxon>Bacteria</taxon>
        <taxon>Bacteria division CPR3</taxon>
    </lineage>
</organism>